<reference evidence="3" key="2">
    <citation type="submission" date="2023-06" db="EMBL/GenBank/DDBJ databases">
        <authorList>
            <consortium name="Lawrence Berkeley National Laboratory"/>
            <person name="Mondo S.J."/>
            <person name="Hensen N."/>
            <person name="Bonometti L."/>
            <person name="Westerberg I."/>
            <person name="Brannstrom I.O."/>
            <person name="Guillou S."/>
            <person name="Cros-Aarteil S."/>
            <person name="Calhoun S."/>
            <person name="Haridas S."/>
            <person name="Kuo A."/>
            <person name="Pangilinan J."/>
            <person name="Riley R."/>
            <person name="Labutti K."/>
            <person name="Andreopoulos B."/>
            <person name="Lipzen A."/>
            <person name="Chen C."/>
            <person name="Yanf M."/>
            <person name="Daum C."/>
            <person name="Ng V."/>
            <person name="Clum A."/>
            <person name="Steindorff A."/>
            <person name="Ohm R."/>
            <person name="Martin F."/>
            <person name="Silar P."/>
            <person name="Natvig D."/>
            <person name="Lalanne C."/>
            <person name="Gautier V."/>
            <person name="Ament-Velasquez S.L."/>
            <person name="Kruys A."/>
            <person name="Hutchinson M.I."/>
            <person name="Powell A.J."/>
            <person name="Barry K."/>
            <person name="Miller A.N."/>
            <person name="Grigoriev I.V."/>
            <person name="Debuchy R."/>
            <person name="Gladieux P."/>
            <person name="Thoren M.H."/>
            <person name="Johannesson H."/>
        </authorList>
    </citation>
    <scope>NUCLEOTIDE SEQUENCE</scope>
    <source>
        <strain evidence="3">CBS 333.67</strain>
    </source>
</reference>
<evidence type="ECO:0000313" key="4">
    <source>
        <dbReference type="Proteomes" id="UP001273166"/>
    </source>
</evidence>
<evidence type="ECO:0000259" key="2">
    <source>
        <dbReference type="SMART" id="SM00905"/>
    </source>
</evidence>
<dbReference type="InterPro" id="IPR043133">
    <property type="entry name" value="GTP-CH-I_C/QueF"/>
</dbReference>
<evidence type="ECO:0000256" key="1">
    <source>
        <dbReference type="ARBA" id="ARBA00022909"/>
    </source>
</evidence>
<name>A0AAJ0M5W6_9PEZI</name>
<reference evidence="3" key="1">
    <citation type="journal article" date="2023" name="Mol. Phylogenet. Evol.">
        <title>Genome-scale phylogeny and comparative genomics of the fungal order Sordariales.</title>
        <authorList>
            <person name="Hensen N."/>
            <person name="Bonometti L."/>
            <person name="Westerberg I."/>
            <person name="Brannstrom I.O."/>
            <person name="Guillou S."/>
            <person name="Cros-Aarteil S."/>
            <person name="Calhoun S."/>
            <person name="Haridas S."/>
            <person name="Kuo A."/>
            <person name="Mondo S."/>
            <person name="Pangilinan J."/>
            <person name="Riley R."/>
            <person name="LaButti K."/>
            <person name="Andreopoulos B."/>
            <person name="Lipzen A."/>
            <person name="Chen C."/>
            <person name="Yan M."/>
            <person name="Daum C."/>
            <person name="Ng V."/>
            <person name="Clum A."/>
            <person name="Steindorff A."/>
            <person name="Ohm R.A."/>
            <person name="Martin F."/>
            <person name="Silar P."/>
            <person name="Natvig D.O."/>
            <person name="Lalanne C."/>
            <person name="Gautier V."/>
            <person name="Ament-Velasquez S.L."/>
            <person name="Kruys A."/>
            <person name="Hutchinson M.I."/>
            <person name="Powell A.J."/>
            <person name="Barry K."/>
            <person name="Miller A.N."/>
            <person name="Grigoriev I.V."/>
            <person name="Debuchy R."/>
            <person name="Gladieux P."/>
            <person name="Hiltunen Thoren M."/>
            <person name="Johannesson H."/>
        </authorList>
    </citation>
    <scope>NUCLEOTIDE SEQUENCE</scope>
    <source>
        <strain evidence="3">CBS 333.67</strain>
    </source>
</reference>
<keyword evidence="4" id="KW-1185">Reference proteome</keyword>
<dbReference type="GO" id="GO:0004150">
    <property type="term" value="F:dihydroneopterin aldolase activity"/>
    <property type="evidence" value="ECO:0007669"/>
    <property type="project" value="InterPro"/>
</dbReference>
<gene>
    <name evidence="3" type="ORF">B0T15DRAFT_385513</name>
</gene>
<keyword evidence="1" id="KW-0289">Folate biosynthesis</keyword>
<proteinExistence type="predicted"/>
<dbReference type="RefSeq" id="XP_062725849.1">
    <property type="nucleotide sequence ID" value="XM_062864283.1"/>
</dbReference>
<sequence>MEVPLLTTARLRALVPDPPATVSVKNLSAVLQYAGHDAWGRGRKPQPALISAEVAFSAPFSSIASEDRLTDDTVHYGALSKFILANLDKTEGYRRSTLSDPRQDDYCVGHALAGLWHALTGLTVQGEPGNPDWAPFLLMRKVPLLSLTITLPKASLLGEGVSLTASAVFEEGTGKMQARAESLEISRLRVPTLIGVNSNERLAKQPVIVTVTIEDLVGMAPRDVYTEVEEVIVKALESSQFGTLEALGAHIAERVLTCPVLGPSCQHHRDRQQVCVRMEKPIAVPMADCPIVEVRATMASLEQGRANRVI</sequence>
<feature type="domain" description="Dihydroneopterin aldolase/epimerase" evidence="2">
    <location>
        <begin position="183"/>
        <end position="296"/>
    </location>
</feature>
<comment type="caution">
    <text evidence="3">The sequence shown here is derived from an EMBL/GenBank/DDBJ whole genome shotgun (WGS) entry which is preliminary data.</text>
</comment>
<dbReference type="GeneID" id="87883112"/>
<dbReference type="Pfam" id="PF02152">
    <property type="entry name" value="FolB"/>
    <property type="match status" value="1"/>
</dbReference>
<accession>A0AAJ0M5W6</accession>
<dbReference type="Proteomes" id="UP001273166">
    <property type="component" value="Unassembled WGS sequence"/>
</dbReference>
<dbReference type="AlphaFoldDB" id="A0AAJ0M5W6"/>
<organism evidence="3 4">
    <name type="scientific">Chaetomium strumarium</name>
    <dbReference type="NCBI Taxonomy" id="1170767"/>
    <lineage>
        <taxon>Eukaryota</taxon>
        <taxon>Fungi</taxon>
        <taxon>Dikarya</taxon>
        <taxon>Ascomycota</taxon>
        <taxon>Pezizomycotina</taxon>
        <taxon>Sordariomycetes</taxon>
        <taxon>Sordariomycetidae</taxon>
        <taxon>Sordariales</taxon>
        <taxon>Chaetomiaceae</taxon>
        <taxon>Chaetomium</taxon>
    </lineage>
</organism>
<dbReference type="SMART" id="SM00905">
    <property type="entry name" value="FolB"/>
    <property type="match status" value="1"/>
</dbReference>
<protein>
    <recommendedName>
        <fullName evidence="2">Dihydroneopterin aldolase/epimerase domain-containing protein</fullName>
    </recommendedName>
</protein>
<evidence type="ECO:0000313" key="3">
    <source>
        <dbReference type="EMBL" id="KAK3310069.1"/>
    </source>
</evidence>
<dbReference type="SUPFAM" id="SSF55620">
    <property type="entry name" value="Tetrahydrobiopterin biosynthesis enzymes-like"/>
    <property type="match status" value="1"/>
</dbReference>
<dbReference type="InterPro" id="IPR006157">
    <property type="entry name" value="FolB_dom"/>
</dbReference>
<dbReference type="EMBL" id="JAUDZG010000001">
    <property type="protein sequence ID" value="KAK3310069.1"/>
    <property type="molecule type" value="Genomic_DNA"/>
</dbReference>
<dbReference type="Gene3D" id="3.30.1130.10">
    <property type="match status" value="2"/>
</dbReference>
<dbReference type="GO" id="GO:0046656">
    <property type="term" value="P:folic acid biosynthetic process"/>
    <property type="evidence" value="ECO:0007669"/>
    <property type="project" value="UniProtKB-KW"/>
</dbReference>